<dbReference type="SUPFAM" id="SSF56655">
    <property type="entry name" value="Carbohydrate phosphatase"/>
    <property type="match status" value="1"/>
</dbReference>
<evidence type="ECO:0000313" key="7">
    <source>
        <dbReference type="Proteomes" id="UP001062443"/>
    </source>
</evidence>
<keyword evidence="5" id="KW-0460">Magnesium</keyword>
<comment type="cofactor">
    <cofactor evidence="1">
        <name>Mg(2+)</name>
        <dbReference type="ChEBI" id="CHEBI:18420"/>
    </cofactor>
</comment>
<dbReference type="PANTHER" id="PTHR43200">
    <property type="entry name" value="PHOSPHATASE"/>
    <property type="match status" value="1"/>
</dbReference>
<dbReference type="Gene3D" id="3.40.190.80">
    <property type="match status" value="1"/>
</dbReference>
<evidence type="ECO:0000256" key="4">
    <source>
        <dbReference type="ARBA" id="ARBA00022801"/>
    </source>
</evidence>
<dbReference type="Pfam" id="PF00459">
    <property type="entry name" value="Inositol_P"/>
    <property type="match status" value="1"/>
</dbReference>
<evidence type="ECO:0000256" key="1">
    <source>
        <dbReference type="ARBA" id="ARBA00001946"/>
    </source>
</evidence>
<dbReference type="PANTHER" id="PTHR43200:SF6">
    <property type="entry name" value="3'(2'),5'-BISPHOSPHATE NUCLEOTIDASE"/>
    <property type="match status" value="1"/>
</dbReference>
<dbReference type="PROSITE" id="PS00629">
    <property type="entry name" value="IMP_1"/>
    <property type="match status" value="1"/>
</dbReference>
<accession>A0ABQ0QKI7</accession>
<keyword evidence="7" id="KW-1185">Reference proteome</keyword>
<keyword evidence="3" id="KW-0479">Metal-binding</keyword>
<evidence type="ECO:0000256" key="2">
    <source>
        <dbReference type="ARBA" id="ARBA00009759"/>
    </source>
</evidence>
<keyword evidence="4" id="KW-0378">Hydrolase</keyword>
<sequence>MTAQHTSPLVTDTIIQVAHACADAARTVIRPHFRTSLQADAKSDDSPVTIADRAAERAMRDILEQHLPDHGILGEEAGQSGHDGDWLWVLDPIDGTRAFLTGRPTFGILVSLFYQGRPVLGLIDQPITNERWLGVEGRPTTFTAASIPGKAGTRACLALNQAELSCTSPEMLTPEHTPRFKALQAQTLRTSWGGDCYSYGLLALGQIDVIAECTMKPWDWGALVPIIQGAGGHISDWQGAPLRLESDGTVLACGNPALVPQLISVLSPTT</sequence>
<evidence type="ECO:0000256" key="3">
    <source>
        <dbReference type="ARBA" id="ARBA00022723"/>
    </source>
</evidence>
<evidence type="ECO:0000313" key="6">
    <source>
        <dbReference type="EMBL" id="GBR48011.1"/>
    </source>
</evidence>
<comment type="similarity">
    <text evidence="2">Belongs to the inositol monophosphatase superfamily.</text>
</comment>
<evidence type="ECO:0000256" key="5">
    <source>
        <dbReference type="ARBA" id="ARBA00022842"/>
    </source>
</evidence>
<name>A0ABQ0QKI7_9PROT</name>
<protein>
    <submittedName>
        <fullName evidence="6">Inositol monophosphatase</fullName>
    </submittedName>
</protein>
<dbReference type="PRINTS" id="PR00377">
    <property type="entry name" value="IMPHPHTASES"/>
</dbReference>
<dbReference type="CDD" id="cd01641">
    <property type="entry name" value="Bacterial_IMPase_like_1"/>
    <property type="match status" value="1"/>
</dbReference>
<dbReference type="Gene3D" id="3.30.540.10">
    <property type="entry name" value="Fructose-1,6-Bisphosphatase, subunit A, domain 1"/>
    <property type="match status" value="1"/>
</dbReference>
<dbReference type="Proteomes" id="UP001062443">
    <property type="component" value="Unassembled WGS sequence"/>
</dbReference>
<dbReference type="RefSeq" id="WP_068170756.1">
    <property type="nucleotide sequence ID" value="NZ_BAQB01000022.1"/>
</dbReference>
<dbReference type="InterPro" id="IPR000760">
    <property type="entry name" value="Inositol_monophosphatase-like"/>
</dbReference>
<organism evidence="6 7">
    <name type="scientific">Neokomagataea tanensis NBRC 106556</name>
    <dbReference type="NCBI Taxonomy" id="1223519"/>
    <lineage>
        <taxon>Bacteria</taxon>
        <taxon>Pseudomonadati</taxon>
        <taxon>Pseudomonadota</taxon>
        <taxon>Alphaproteobacteria</taxon>
        <taxon>Acetobacterales</taxon>
        <taxon>Acetobacteraceae</taxon>
        <taxon>Neokomagataea</taxon>
    </lineage>
</organism>
<dbReference type="InterPro" id="IPR020583">
    <property type="entry name" value="Inositol_monoP_metal-BS"/>
</dbReference>
<dbReference type="EMBL" id="BAQB01000022">
    <property type="protein sequence ID" value="GBR48011.1"/>
    <property type="molecule type" value="Genomic_DNA"/>
</dbReference>
<reference evidence="6" key="1">
    <citation type="submission" date="2013-04" db="EMBL/GenBank/DDBJ databases">
        <title>The genome sequencing project of 58 acetic acid bacteria.</title>
        <authorList>
            <person name="Okamoto-Kainuma A."/>
            <person name="Ishikawa M."/>
            <person name="Umino S."/>
            <person name="Koizumi Y."/>
            <person name="Shiwa Y."/>
            <person name="Yoshikawa H."/>
            <person name="Matsutani M."/>
            <person name="Matsushita K."/>
        </authorList>
    </citation>
    <scope>NUCLEOTIDE SEQUENCE</scope>
    <source>
        <strain evidence="6">NBRC 106556</strain>
    </source>
</reference>
<dbReference type="InterPro" id="IPR051090">
    <property type="entry name" value="Inositol_monoP_superfamily"/>
</dbReference>
<comment type="caution">
    <text evidence="6">The sequence shown here is derived from an EMBL/GenBank/DDBJ whole genome shotgun (WGS) entry which is preliminary data.</text>
</comment>
<gene>
    <name evidence="6" type="ORF">AA106556_1656</name>
</gene>
<proteinExistence type="inferred from homology"/>